<feature type="compositionally biased region" description="Polar residues" evidence="1">
    <location>
        <begin position="302"/>
        <end position="314"/>
    </location>
</feature>
<sequence>MKIVILLLSLLGLTFCLPVNQFGRRFATSNSREILRLMQRYKAQGNVPQQTQQRSNPGIGLPPAKLVPDQHPLANHIPSEIPAFERPFANYPILTAQNPQELGSPTLQNFPGFNVLPLTQMVPIDINYLALLLGALSTTQTQPLPGGGLNIPQQLLPPPQSMFPIIFTQMGPQGTVLSSEEMPTSQVMAAFLLPGLPGGLFPSGQSGALPEDQDELLPAGQVGTNQGNLPFPESTAAGIQKGSPATEDGLNVAPGAFYPTPSGFRQPGVVTNEVFVEPTGGIHMEPGELREPPTSLVGLDKGNNQKLQNLSQSPVRGDSYMPMTTTASKPLKAP</sequence>
<organism evidence="3">
    <name type="scientific">Anolis carolinensis</name>
    <name type="common">Green anole</name>
    <name type="synonym">American chameleon</name>
    <dbReference type="NCBI Taxonomy" id="28377"/>
    <lineage>
        <taxon>Eukaryota</taxon>
        <taxon>Metazoa</taxon>
        <taxon>Chordata</taxon>
        <taxon>Craniata</taxon>
        <taxon>Vertebrata</taxon>
        <taxon>Euteleostomi</taxon>
        <taxon>Lepidosauria</taxon>
        <taxon>Squamata</taxon>
        <taxon>Bifurcata</taxon>
        <taxon>Unidentata</taxon>
        <taxon>Episquamata</taxon>
        <taxon>Toxicofera</taxon>
        <taxon>Iguania</taxon>
        <taxon>Dactyloidae</taxon>
        <taxon>Anolis</taxon>
    </lineage>
</organism>
<dbReference type="GeneID" id="100554538"/>
<protein>
    <submittedName>
        <fullName evidence="3">Amelotin</fullName>
    </submittedName>
</protein>
<feature type="signal peptide" evidence="2">
    <location>
        <begin position="1"/>
        <end position="16"/>
    </location>
</feature>
<dbReference type="PANTHER" id="PTHR36858:SF1">
    <property type="entry name" value="AMELOTIN"/>
    <property type="match status" value="1"/>
</dbReference>
<reference evidence="3" key="1">
    <citation type="submission" date="2014-06" db="EMBL/GenBank/DDBJ databases">
        <title>Amelotin: an enamel matrix protein that experienced distinct evolutionary pathways in amphibians, sauropsids and mammals.</title>
        <authorList>
            <person name="Gasse B."/>
            <person name="Silvent J."/>
            <person name="Chiari Y."/>
            <person name="Davit-Beal T."/>
            <person name="Sire J.-Y."/>
        </authorList>
    </citation>
    <scope>NUCLEOTIDE SEQUENCE</scope>
</reference>
<feature type="region of interest" description="Disordered" evidence="1">
    <location>
        <begin position="279"/>
        <end position="334"/>
    </location>
</feature>
<proteinExistence type="evidence at transcript level"/>
<dbReference type="EMBL" id="KM069435">
    <property type="protein sequence ID" value="AIS76618.1"/>
    <property type="molecule type" value="mRNA"/>
</dbReference>
<name>A0A097C3A8_ANOCA</name>
<dbReference type="AlphaFoldDB" id="A0A097C3A8"/>
<keyword evidence="2" id="KW-0732">Signal</keyword>
<feature type="region of interest" description="Disordered" evidence="1">
    <location>
        <begin position="45"/>
        <end position="65"/>
    </location>
</feature>
<dbReference type="CTD" id="401138"/>
<feature type="compositionally biased region" description="Polar residues" evidence="1">
    <location>
        <begin position="46"/>
        <end position="56"/>
    </location>
</feature>
<dbReference type="KEGG" id="acs:100554538"/>
<evidence type="ECO:0000256" key="1">
    <source>
        <dbReference type="SAM" id="MobiDB-lite"/>
    </source>
</evidence>
<accession>A0A097C3A8</accession>
<feature type="chain" id="PRO_5001933802" evidence="2">
    <location>
        <begin position="17"/>
        <end position="334"/>
    </location>
</feature>
<dbReference type="OrthoDB" id="9837242at2759"/>
<dbReference type="GO" id="GO:0042475">
    <property type="term" value="P:odontogenesis of dentin-containing tooth"/>
    <property type="evidence" value="ECO:0007669"/>
    <property type="project" value="InterPro"/>
</dbReference>
<dbReference type="PANTHER" id="PTHR36858">
    <property type="entry name" value="AMELOTIN"/>
    <property type="match status" value="1"/>
</dbReference>
<dbReference type="GO" id="GO:0070175">
    <property type="term" value="P:positive regulation of enamel mineralization"/>
    <property type="evidence" value="ECO:0007669"/>
    <property type="project" value="InterPro"/>
</dbReference>
<dbReference type="Pfam" id="PF15757">
    <property type="entry name" value="Amelotin"/>
    <property type="match status" value="1"/>
</dbReference>
<dbReference type="RefSeq" id="NP_001315157.1">
    <property type="nucleotide sequence ID" value="NM_001328228.1"/>
</dbReference>
<evidence type="ECO:0000313" key="3">
    <source>
        <dbReference type="EMBL" id="AIS76618.1"/>
    </source>
</evidence>
<dbReference type="InterPro" id="IPR031501">
    <property type="entry name" value="Amelotin"/>
</dbReference>
<evidence type="ECO:0000256" key="2">
    <source>
        <dbReference type="SAM" id="SignalP"/>
    </source>
</evidence>